<keyword evidence="6" id="KW-1133">Transmembrane helix</keyword>
<sequence length="594" mass="68443">MSFVLILIGTIMIITGIIVIYLGKKRGVPNTYLLGLFPIFHGIHEFISSFQQIQALILLERIEIFTAVLGAFCLLAVTIEFNGAIAKPTGKLISIIGTATVSYFIFILPDNVIEDLNSIVLNFGYFQSTPFRFFQGFFISFLAIIATLFTFIYLKLYSKKYLFSIDSRIYRFTAISISLLIIYAIFEGFNHESELLIMFRAFSLTLFIIIPLFFILEMSKASYFSNVEKIRLERKITISEEKFQEMLETSSMGLLEVDQKTRKISYVNPRFLEIIGYSLIELKNKQFPPQSIILPQDLQKLFKNSNEKSFEFRIYNKNGKIKWLLGNRVNQRNEKGEIIKVRIWINDITLRKEQEKRLIAINKLKSDLISRISHELRTPLVSIKGFTELLLKLPSEKLDRILISNLNEIKKGCLRLEKIVKDLLQASYLKADHLQLQITDENLSELIKNCIDEVGYMLKDRNQELIIKIQDSMNIKLEKEKIQYVLINLLSNAINNSPQNGVIKIFSKIKDKFVTISIEDNGIGIEEKEKGYLFKKFSKIERYGQGLNLGIDGIGLGLYISKKIVEIHGGSIWMESEGRNKGSTFHFSLPFIKN</sequence>
<evidence type="ECO:0000259" key="7">
    <source>
        <dbReference type="PROSITE" id="PS50109"/>
    </source>
</evidence>
<dbReference type="SMART" id="SM00387">
    <property type="entry name" value="HATPase_c"/>
    <property type="match status" value="1"/>
</dbReference>
<evidence type="ECO:0000259" key="8">
    <source>
        <dbReference type="PROSITE" id="PS50112"/>
    </source>
</evidence>
<feature type="domain" description="Histidine kinase" evidence="7">
    <location>
        <begin position="371"/>
        <end position="593"/>
    </location>
</feature>
<evidence type="ECO:0000256" key="1">
    <source>
        <dbReference type="ARBA" id="ARBA00000085"/>
    </source>
</evidence>
<dbReference type="CDD" id="cd00130">
    <property type="entry name" value="PAS"/>
    <property type="match status" value="1"/>
</dbReference>
<feature type="transmembrane region" description="Helical" evidence="6">
    <location>
        <begin position="30"/>
        <end position="50"/>
    </location>
</feature>
<dbReference type="Pfam" id="PF08447">
    <property type="entry name" value="PAS_3"/>
    <property type="match status" value="1"/>
</dbReference>
<feature type="domain" description="PAC" evidence="9">
    <location>
        <begin position="308"/>
        <end position="360"/>
    </location>
</feature>
<comment type="caution">
    <text evidence="10">The sequence shown here is derived from an EMBL/GenBank/DDBJ whole genome shotgun (WGS) entry which is preliminary data.</text>
</comment>
<keyword evidence="6" id="KW-0472">Membrane</keyword>
<dbReference type="PROSITE" id="PS50113">
    <property type="entry name" value="PAC"/>
    <property type="match status" value="1"/>
</dbReference>
<evidence type="ECO:0000313" key="10">
    <source>
        <dbReference type="EMBL" id="KKN40542.1"/>
    </source>
</evidence>
<dbReference type="GO" id="GO:0000155">
    <property type="term" value="F:phosphorelay sensor kinase activity"/>
    <property type="evidence" value="ECO:0007669"/>
    <property type="project" value="InterPro"/>
</dbReference>
<comment type="catalytic activity">
    <reaction evidence="1">
        <text>ATP + protein L-histidine = ADP + protein N-phospho-L-histidine.</text>
        <dbReference type="EC" id="2.7.13.3"/>
    </reaction>
</comment>
<dbReference type="Pfam" id="PF02518">
    <property type="entry name" value="HATPase_c"/>
    <property type="match status" value="1"/>
</dbReference>
<dbReference type="PRINTS" id="PR00344">
    <property type="entry name" value="BCTRLSENSOR"/>
</dbReference>
<dbReference type="PANTHER" id="PTHR43047">
    <property type="entry name" value="TWO-COMPONENT HISTIDINE PROTEIN KINASE"/>
    <property type="match status" value="1"/>
</dbReference>
<keyword evidence="6" id="KW-0812">Transmembrane</keyword>
<dbReference type="InterPro" id="IPR035965">
    <property type="entry name" value="PAS-like_dom_sf"/>
</dbReference>
<dbReference type="InterPro" id="IPR003661">
    <property type="entry name" value="HisK_dim/P_dom"/>
</dbReference>
<keyword evidence="5" id="KW-0418">Kinase</keyword>
<dbReference type="InterPro" id="IPR005467">
    <property type="entry name" value="His_kinase_dom"/>
</dbReference>
<dbReference type="FunFam" id="3.30.565.10:FF:000006">
    <property type="entry name" value="Sensor histidine kinase WalK"/>
    <property type="match status" value="1"/>
</dbReference>
<keyword evidence="3" id="KW-0597">Phosphoprotein</keyword>
<dbReference type="EC" id="2.7.13.3" evidence="2"/>
<dbReference type="Gene3D" id="3.30.565.10">
    <property type="entry name" value="Histidine kinase-like ATPase, C-terminal domain"/>
    <property type="match status" value="1"/>
</dbReference>
<dbReference type="InterPro" id="IPR000700">
    <property type="entry name" value="PAS-assoc_C"/>
</dbReference>
<evidence type="ECO:0000256" key="2">
    <source>
        <dbReference type="ARBA" id="ARBA00012438"/>
    </source>
</evidence>
<proteinExistence type="predicted"/>
<evidence type="ECO:0000256" key="5">
    <source>
        <dbReference type="ARBA" id="ARBA00022777"/>
    </source>
</evidence>
<dbReference type="EMBL" id="LAZR01001699">
    <property type="protein sequence ID" value="KKN40542.1"/>
    <property type="molecule type" value="Genomic_DNA"/>
</dbReference>
<dbReference type="InterPro" id="IPR004358">
    <property type="entry name" value="Sig_transdc_His_kin-like_C"/>
</dbReference>
<feature type="domain" description="PAS" evidence="8">
    <location>
        <begin position="239"/>
        <end position="301"/>
    </location>
</feature>
<protein>
    <recommendedName>
        <fullName evidence="2">histidine kinase</fullName>
        <ecNumber evidence="2">2.7.13.3</ecNumber>
    </recommendedName>
</protein>
<keyword evidence="4" id="KW-0808">Transferase</keyword>
<dbReference type="PROSITE" id="PS50112">
    <property type="entry name" value="PAS"/>
    <property type="match status" value="1"/>
</dbReference>
<feature type="transmembrane region" description="Helical" evidence="6">
    <location>
        <begin position="195"/>
        <end position="216"/>
    </location>
</feature>
<feature type="transmembrane region" description="Helical" evidence="6">
    <location>
        <begin position="62"/>
        <end position="85"/>
    </location>
</feature>
<dbReference type="Gene3D" id="3.30.450.20">
    <property type="entry name" value="PAS domain"/>
    <property type="match status" value="1"/>
</dbReference>
<name>A0A0F9QU67_9ZZZZ</name>
<reference evidence="10" key="1">
    <citation type="journal article" date="2015" name="Nature">
        <title>Complex archaea that bridge the gap between prokaryotes and eukaryotes.</title>
        <authorList>
            <person name="Spang A."/>
            <person name="Saw J.H."/>
            <person name="Jorgensen S.L."/>
            <person name="Zaremba-Niedzwiedzka K."/>
            <person name="Martijn J."/>
            <person name="Lind A.E."/>
            <person name="van Eijk R."/>
            <person name="Schleper C."/>
            <person name="Guy L."/>
            <person name="Ettema T.J."/>
        </authorList>
    </citation>
    <scope>NUCLEOTIDE SEQUENCE</scope>
</reference>
<dbReference type="PROSITE" id="PS50109">
    <property type="entry name" value="HIS_KIN"/>
    <property type="match status" value="1"/>
</dbReference>
<dbReference type="Gene3D" id="1.10.287.130">
    <property type="match status" value="1"/>
</dbReference>
<dbReference type="AlphaFoldDB" id="A0A0F9QU67"/>
<dbReference type="GO" id="GO:0009927">
    <property type="term" value="F:histidine phosphotransfer kinase activity"/>
    <property type="evidence" value="ECO:0007669"/>
    <property type="project" value="TreeGrafter"/>
</dbReference>
<dbReference type="CDD" id="cd00082">
    <property type="entry name" value="HisKA"/>
    <property type="match status" value="1"/>
</dbReference>
<dbReference type="InterPro" id="IPR000014">
    <property type="entry name" value="PAS"/>
</dbReference>
<dbReference type="SUPFAM" id="SSF47384">
    <property type="entry name" value="Homodimeric domain of signal transducing histidine kinase"/>
    <property type="match status" value="1"/>
</dbReference>
<dbReference type="CDD" id="cd00075">
    <property type="entry name" value="HATPase"/>
    <property type="match status" value="1"/>
</dbReference>
<dbReference type="InterPro" id="IPR036097">
    <property type="entry name" value="HisK_dim/P_sf"/>
</dbReference>
<evidence type="ECO:0000256" key="3">
    <source>
        <dbReference type="ARBA" id="ARBA00022553"/>
    </source>
</evidence>
<organism evidence="10">
    <name type="scientific">marine sediment metagenome</name>
    <dbReference type="NCBI Taxonomy" id="412755"/>
    <lineage>
        <taxon>unclassified sequences</taxon>
        <taxon>metagenomes</taxon>
        <taxon>ecological metagenomes</taxon>
    </lineage>
</organism>
<feature type="transmembrane region" description="Helical" evidence="6">
    <location>
        <begin position="133"/>
        <end position="157"/>
    </location>
</feature>
<dbReference type="PANTHER" id="PTHR43047:SF72">
    <property type="entry name" value="OSMOSENSING HISTIDINE PROTEIN KINASE SLN1"/>
    <property type="match status" value="1"/>
</dbReference>
<dbReference type="InterPro" id="IPR013655">
    <property type="entry name" value="PAS_fold_3"/>
</dbReference>
<dbReference type="InterPro" id="IPR036890">
    <property type="entry name" value="HATPase_C_sf"/>
</dbReference>
<evidence type="ECO:0000256" key="4">
    <source>
        <dbReference type="ARBA" id="ARBA00022679"/>
    </source>
</evidence>
<dbReference type="SUPFAM" id="SSF55785">
    <property type="entry name" value="PYP-like sensor domain (PAS domain)"/>
    <property type="match status" value="1"/>
</dbReference>
<dbReference type="GO" id="GO:0005886">
    <property type="term" value="C:plasma membrane"/>
    <property type="evidence" value="ECO:0007669"/>
    <property type="project" value="TreeGrafter"/>
</dbReference>
<dbReference type="SMART" id="SM00388">
    <property type="entry name" value="HisKA"/>
    <property type="match status" value="1"/>
</dbReference>
<gene>
    <name evidence="10" type="ORF">LCGC14_0732420</name>
</gene>
<evidence type="ECO:0000256" key="6">
    <source>
        <dbReference type="SAM" id="Phobius"/>
    </source>
</evidence>
<feature type="transmembrane region" description="Helical" evidence="6">
    <location>
        <begin position="6"/>
        <end position="23"/>
    </location>
</feature>
<dbReference type="InterPro" id="IPR003594">
    <property type="entry name" value="HATPase_dom"/>
</dbReference>
<dbReference type="SMART" id="SM00091">
    <property type="entry name" value="PAS"/>
    <property type="match status" value="1"/>
</dbReference>
<dbReference type="Pfam" id="PF00512">
    <property type="entry name" value="HisKA"/>
    <property type="match status" value="1"/>
</dbReference>
<evidence type="ECO:0000259" key="9">
    <source>
        <dbReference type="PROSITE" id="PS50113"/>
    </source>
</evidence>
<dbReference type="NCBIfam" id="TIGR00229">
    <property type="entry name" value="sensory_box"/>
    <property type="match status" value="1"/>
</dbReference>
<accession>A0A0F9QU67</accession>
<feature type="transmembrane region" description="Helical" evidence="6">
    <location>
        <begin position="169"/>
        <end position="189"/>
    </location>
</feature>
<dbReference type="SUPFAM" id="SSF55874">
    <property type="entry name" value="ATPase domain of HSP90 chaperone/DNA topoisomerase II/histidine kinase"/>
    <property type="match status" value="1"/>
</dbReference>
<feature type="transmembrane region" description="Helical" evidence="6">
    <location>
        <begin position="92"/>
        <end position="113"/>
    </location>
</feature>